<keyword evidence="8 14" id="KW-0418">Kinase</keyword>
<evidence type="ECO:0000256" key="10">
    <source>
        <dbReference type="ARBA" id="ARBA00022915"/>
    </source>
</evidence>
<comment type="pathway">
    <text evidence="2 15">Amino-acid biosynthesis; L-lysine biosynthesis via DAP pathway; (S)-tetrahydrodipicolinate from L-aspartate: step 1/4.</text>
</comment>
<dbReference type="GO" id="GO:0019877">
    <property type="term" value="P:diaminopimelate biosynthetic process"/>
    <property type="evidence" value="ECO:0007669"/>
    <property type="project" value="UniProtKB-KW"/>
</dbReference>
<comment type="pathway">
    <text evidence="4 15">Amino-acid biosynthesis; L-threonine biosynthesis; L-threonine from L-aspartate: step 1/5.</text>
</comment>
<reference evidence="17" key="1">
    <citation type="journal article" date="2021" name="PeerJ">
        <title>Extensive microbial diversity within the chicken gut microbiome revealed by metagenomics and culture.</title>
        <authorList>
            <person name="Gilroy R."/>
            <person name="Ravi A."/>
            <person name="Getino M."/>
            <person name="Pursley I."/>
            <person name="Horton D.L."/>
            <person name="Alikhan N.F."/>
            <person name="Baker D."/>
            <person name="Gharbi K."/>
            <person name="Hall N."/>
            <person name="Watson M."/>
            <person name="Adriaenssens E.M."/>
            <person name="Foster-Nyarko E."/>
            <person name="Jarju S."/>
            <person name="Secka A."/>
            <person name="Antonio M."/>
            <person name="Oren A."/>
            <person name="Chaudhuri R.R."/>
            <person name="La Ragione R."/>
            <person name="Hildebrand F."/>
            <person name="Pallen M.J."/>
        </authorList>
    </citation>
    <scope>NUCLEOTIDE SEQUENCE</scope>
    <source>
        <strain evidence="17">ChiBcec15-3976</strain>
    </source>
</reference>
<dbReference type="EMBL" id="DWUU01000024">
    <property type="protein sequence ID" value="HJD42093.1"/>
    <property type="molecule type" value="Genomic_DNA"/>
</dbReference>
<dbReference type="InterPro" id="IPR045865">
    <property type="entry name" value="ACT-like_dom_sf"/>
</dbReference>
<evidence type="ECO:0000256" key="4">
    <source>
        <dbReference type="ARBA" id="ARBA00005139"/>
    </source>
</evidence>
<keyword evidence="9 13" id="KW-0067">ATP-binding</keyword>
<evidence type="ECO:0000256" key="15">
    <source>
        <dbReference type="RuleBase" id="RU004249"/>
    </source>
</evidence>
<dbReference type="InterPro" id="IPR018042">
    <property type="entry name" value="Aspartate_kinase_CS"/>
</dbReference>
<reference evidence="17" key="2">
    <citation type="submission" date="2021-04" db="EMBL/GenBank/DDBJ databases">
        <authorList>
            <person name="Gilroy R."/>
        </authorList>
    </citation>
    <scope>NUCLEOTIDE SEQUENCE</scope>
    <source>
        <strain evidence="17">ChiBcec15-3976</strain>
    </source>
</reference>
<dbReference type="GO" id="GO:0005829">
    <property type="term" value="C:cytosol"/>
    <property type="evidence" value="ECO:0007669"/>
    <property type="project" value="TreeGrafter"/>
</dbReference>
<keyword evidence="15" id="KW-0028">Amino-acid biosynthesis</keyword>
<dbReference type="SUPFAM" id="SSF55021">
    <property type="entry name" value="ACT-like"/>
    <property type="match status" value="2"/>
</dbReference>
<dbReference type="GO" id="GO:0004072">
    <property type="term" value="F:aspartate kinase activity"/>
    <property type="evidence" value="ECO:0007669"/>
    <property type="project" value="UniProtKB-EC"/>
</dbReference>
<dbReference type="PROSITE" id="PS00324">
    <property type="entry name" value="ASPARTOKINASE"/>
    <property type="match status" value="1"/>
</dbReference>
<dbReference type="CDD" id="cd04916">
    <property type="entry name" value="ACT_AKiii-YclM-BS_2"/>
    <property type="match status" value="1"/>
</dbReference>
<dbReference type="AlphaFoldDB" id="A0A9D2U814"/>
<sequence length="439" mass="48514">MKKVVKFGGSSLANAEQFKKVGAIIRAEESRRYVVPSAPGKRFSGDTKVTDMLYACYETAVSGQDFSDQLVQIHERYQEIIDGLNLRFSLDKDFEKIREDFANRAGVDYAASRGEFLNGKIMAAYLAFDFIDAAEVVRFNDDGSFNAEETNRLLADRLKDKPNAVIPGFYGAKESGEVVTFSRGGSDITGSLVALAVRADLYENWTDVSGFLIADPRIVRKPKSIETITYKELRELSYMGASVLHEDAIFPVRKAGIPINIRNTNRPEDSGTLIVESTCRQPKYTITGIAGTDGFVAVTVEKAMMNSEVGFCRKVLQIFEDNGVSIEHMPSGIDTMSILVNKDAFEEKEQKILAEINDTVHPDHVELDSGLALIAVVGRGMKSTRGTAGRIFSALAHAHINVKMIDQGSSELNIIIGVRHEDFKDAIRALYEIFVLTQI</sequence>
<evidence type="ECO:0000256" key="12">
    <source>
        <dbReference type="ARBA" id="ARBA00047872"/>
    </source>
</evidence>
<evidence type="ECO:0000256" key="6">
    <source>
        <dbReference type="ARBA" id="ARBA00022679"/>
    </source>
</evidence>
<evidence type="ECO:0000256" key="11">
    <source>
        <dbReference type="ARBA" id="ARBA00023154"/>
    </source>
</evidence>
<accession>A0A9D2U814</accession>
<organism evidence="17 18">
    <name type="scientific">Candidatus Mediterraneibacter quadrami</name>
    <dbReference type="NCBI Taxonomy" id="2838684"/>
    <lineage>
        <taxon>Bacteria</taxon>
        <taxon>Bacillati</taxon>
        <taxon>Bacillota</taxon>
        <taxon>Clostridia</taxon>
        <taxon>Lachnospirales</taxon>
        <taxon>Lachnospiraceae</taxon>
        <taxon>Mediterraneibacter</taxon>
    </lineage>
</organism>
<dbReference type="FunFam" id="3.30.2130.10:FF:000001">
    <property type="entry name" value="Bifunctional aspartokinase/homoserine dehydrogenase"/>
    <property type="match status" value="1"/>
</dbReference>
<keyword evidence="7 13" id="KW-0547">Nucleotide-binding</keyword>
<evidence type="ECO:0000256" key="13">
    <source>
        <dbReference type="PIRSR" id="PIRSR000726-1"/>
    </source>
</evidence>
<dbReference type="GO" id="GO:0009089">
    <property type="term" value="P:lysine biosynthetic process via diaminopimelate"/>
    <property type="evidence" value="ECO:0007669"/>
    <property type="project" value="InterPro"/>
</dbReference>
<feature type="binding site" evidence="13">
    <location>
        <begin position="6"/>
        <end position="9"/>
    </location>
    <ligand>
        <name>ATP</name>
        <dbReference type="ChEBI" id="CHEBI:30616"/>
    </ligand>
</feature>
<dbReference type="PIRSF" id="PIRSF000726">
    <property type="entry name" value="Asp_kin"/>
    <property type="match status" value="1"/>
</dbReference>
<evidence type="ECO:0000256" key="8">
    <source>
        <dbReference type="ARBA" id="ARBA00022777"/>
    </source>
</evidence>
<dbReference type="InterPro" id="IPR036393">
    <property type="entry name" value="AceGlu_kinase-like_sf"/>
</dbReference>
<dbReference type="InterPro" id="IPR002912">
    <property type="entry name" value="ACT_dom"/>
</dbReference>
<feature type="binding site" evidence="13">
    <location>
        <position position="115"/>
    </location>
    <ligand>
        <name>substrate</name>
    </ligand>
</feature>
<dbReference type="SUPFAM" id="SSF53633">
    <property type="entry name" value="Carbamate kinase-like"/>
    <property type="match status" value="1"/>
</dbReference>
<evidence type="ECO:0000313" key="18">
    <source>
        <dbReference type="Proteomes" id="UP000823909"/>
    </source>
</evidence>
<proteinExistence type="inferred from homology"/>
<gene>
    <name evidence="17" type="ORF">H9910_03675</name>
</gene>
<dbReference type="InterPro" id="IPR001341">
    <property type="entry name" value="Asp_kinase"/>
</dbReference>
<dbReference type="GO" id="GO:0005524">
    <property type="term" value="F:ATP binding"/>
    <property type="evidence" value="ECO:0007669"/>
    <property type="project" value="UniProtKB-KW"/>
</dbReference>
<evidence type="ECO:0000256" key="3">
    <source>
        <dbReference type="ARBA" id="ARBA00004986"/>
    </source>
</evidence>
<comment type="pathway">
    <text evidence="3 15">Amino-acid biosynthesis; L-methionine biosynthesis via de novo pathway; L-homoserine from L-aspartate: step 1/3.</text>
</comment>
<keyword evidence="11" id="KW-0457">Lysine biosynthesis</keyword>
<evidence type="ECO:0000256" key="9">
    <source>
        <dbReference type="ARBA" id="ARBA00022840"/>
    </source>
</evidence>
<feature type="binding site" evidence="13">
    <location>
        <begin position="206"/>
        <end position="207"/>
    </location>
    <ligand>
        <name>ATP</name>
        <dbReference type="ChEBI" id="CHEBI:30616"/>
    </ligand>
</feature>
<comment type="function">
    <text evidence="1">Catalyzes the phosphorylation of the beta-carboxyl group of aspartic acid with ATP to yield 4-phospho-L-aspartate, which is involved in the branched biosynthetic pathway leading to the biosynthesis of amino acids threonine, isoleucine and methionine.</text>
</comment>
<dbReference type="Gene3D" id="3.30.2130.10">
    <property type="entry name" value="VC0802-like"/>
    <property type="match status" value="1"/>
</dbReference>
<dbReference type="PROSITE" id="PS51671">
    <property type="entry name" value="ACT"/>
    <property type="match status" value="1"/>
</dbReference>
<dbReference type="InterPro" id="IPR005260">
    <property type="entry name" value="Asp_kin_monofn"/>
</dbReference>
<dbReference type="GO" id="GO:0009090">
    <property type="term" value="P:homoserine biosynthetic process"/>
    <property type="evidence" value="ECO:0007669"/>
    <property type="project" value="TreeGrafter"/>
</dbReference>
<evidence type="ECO:0000259" key="16">
    <source>
        <dbReference type="PROSITE" id="PS51671"/>
    </source>
</evidence>
<dbReference type="Pfam" id="PF22468">
    <property type="entry name" value="ACT_9"/>
    <property type="match status" value="1"/>
</dbReference>
<dbReference type="InterPro" id="IPR001048">
    <property type="entry name" value="Asp/Glu/Uridylate_kinase"/>
</dbReference>
<dbReference type="Pfam" id="PF00696">
    <property type="entry name" value="AA_kinase"/>
    <property type="match status" value="1"/>
</dbReference>
<feature type="domain" description="ACT" evidence="16">
    <location>
        <begin position="376"/>
        <end position="439"/>
    </location>
</feature>
<dbReference type="EC" id="2.7.2.4" evidence="14"/>
<comment type="catalytic activity">
    <reaction evidence="12 14">
        <text>L-aspartate + ATP = 4-phospho-L-aspartate + ADP</text>
        <dbReference type="Rhea" id="RHEA:23776"/>
        <dbReference type="ChEBI" id="CHEBI:29991"/>
        <dbReference type="ChEBI" id="CHEBI:30616"/>
        <dbReference type="ChEBI" id="CHEBI:57535"/>
        <dbReference type="ChEBI" id="CHEBI:456216"/>
        <dbReference type="EC" id="2.7.2.4"/>
    </reaction>
</comment>
<dbReference type="Gene3D" id="3.40.1160.10">
    <property type="entry name" value="Acetylglutamate kinase-like"/>
    <property type="match status" value="1"/>
</dbReference>
<dbReference type="CDD" id="cd04911">
    <property type="entry name" value="ACT_AKiii-YclM-BS_1"/>
    <property type="match status" value="1"/>
</dbReference>
<evidence type="ECO:0000256" key="14">
    <source>
        <dbReference type="RuleBase" id="RU003448"/>
    </source>
</evidence>
<evidence type="ECO:0000256" key="7">
    <source>
        <dbReference type="ARBA" id="ARBA00022741"/>
    </source>
</evidence>
<feature type="binding site" evidence="13">
    <location>
        <position position="50"/>
    </location>
    <ligand>
        <name>substrate</name>
    </ligand>
</feature>
<evidence type="ECO:0000256" key="5">
    <source>
        <dbReference type="ARBA" id="ARBA00010122"/>
    </source>
</evidence>
<dbReference type="NCBIfam" id="TIGR00657">
    <property type="entry name" value="asp_kinases"/>
    <property type="match status" value="1"/>
</dbReference>
<dbReference type="PANTHER" id="PTHR21499">
    <property type="entry name" value="ASPARTATE KINASE"/>
    <property type="match status" value="1"/>
</dbReference>
<keyword evidence="6 14" id="KW-0808">Transferase</keyword>
<protein>
    <recommendedName>
        <fullName evidence="14">Aspartokinase</fullName>
        <ecNumber evidence="14">2.7.2.4</ecNumber>
    </recommendedName>
</protein>
<dbReference type="Proteomes" id="UP000823909">
    <property type="component" value="Unassembled WGS sequence"/>
</dbReference>
<evidence type="ECO:0000256" key="2">
    <source>
        <dbReference type="ARBA" id="ARBA00004766"/>
    </source>
</evidence>
<dbReference type="NCBIfam" id="NF006540">
    <property type="entry name" value="PRK09034.1"/>
    <property type="match status" value="1"/>
</dbReference>
<evidence type="ECO:0000313" key="17">
    <source>
        <dbReference type="EMBL" id="HJD42093.1"/>
    </source>
</evidence>
<feature type="binding site" evidence="13">
    <location>
        <position position="217"/>
    </location>
    <ligand>
        <name>ATP</name>
        <dbReference type="ChEBI" id="CHEBI:30616"/>
    </ligand>
</feature>
<dbReference type="InterPro" id="IPR054352">
    <property type="entry name" value="ACT_Aspartokinase"/>
</dbReference>
<name>A0A9D2U814_9FIRM</name>
<keyword evidence="10" id="KW-0220">Diaminopimelate biosynthesis</keyword>
<comment type="similarity">
    <text evidence="5 14">Belongs to the aspartokinase family.</text>
</comment>
<evidence type="ECO:0000256" key="1">
    <source>
        <dbReference type="ARBA" id="ARBA00003121"/>
    </source>
</evidence>
<comment type="caution">
    <text evidence="17">The sequence shown here is derived from an EMBL/GenBank/DDBJ whole genome shotgun (WGS) entry which is preliminary data.</text>
</comment>
<dbReference type="PANTHER" id="PTHR21499:SF67">
    <property type="entry name" value="ASPARTOKINASE 3"/>
    <property type="match status" value="1"/>
</dbReference>